<dbReference type="InterPro" id="IPR038330">
    <property type="entry name" value="TspO/MBR-related_sf"/>
</dbReference>
<comment type="similarity">
    <text evidence="2">Belongs to the TspO/BZRP family.</text>
</comment>
<keyword evidence="5 6" id="KW-0472">Membrane</keyword>
<protein>
    <submittedName>
        <fullName evidence="7">Translocator protein</fullName>
    </submittedName>
</protein>
<sequence length="77" mass="8745">MLLRLSFYIRAQALYEVAALWVSTAAVGVVFYHVNPAAGYLIIPYVVWNSFAAAFNYMLYRDNKQLPAVEKVEGKKN</sequence>
<evidence type="ECO:0000256" key="2">
    <source>
        <dbReference type="ARBA" id="ARBA00007524"/>
    </source>
</evidence>
<dbReference type="PANTHER" id="PTHR10057:SF0">
    <property type="entry name" value="TRANSLOCATOR PROTEIN"/>
    <property type="match status" value="1"/>
</dbReference>
<evidence type="ECO:0000256" key="4">
    <source>
        <dbReference type="ARBA" id="ARBA00022989"/>
    </source>
</evidence>
<evidence type="ECO:0000313" key="8">
    <source>
        <dbReference type="Proteomes" id="UP000310200"/>
    </source>
</evidence>
<dbReference type="EMBL" id="QBLH01002134">
    <property type="protein sequence ID" value="TGZ49457.1"/>
    <property type="molecule type" value="Genomic_DNA"/>
</dbReference>
<dbReference type="Gene3D" id="1.20.1260.100">
    <property type="entry name" value="TspO/MBR protein"/>
    <property type="match status" value="1"/>
</dbReference>
<feature type="transmembrane region" description="Helical" evidence="6">
    <location>
        <begin position="38"/>
        <end position="59"/>
    </location>
</feature>
<dbReference type="GO" id="GO:0033013">
    <property type="term" value="P:tetrapyrrole metabolic process"/>
    <property type="evidence" value="ECO:0007669"/>
    <property type="project" value="UniProtKB-ARBA"/>
</dbReference>
<dbReference type="AlphaFoldDB" id="A0A4S2KNH2"/>
<evidence type="ECO:0000256" key="5">
    <source>
        <dbReference type="ARBA" id="ARBA00023136"/>
    </source>
</evidence>
<proteinExistence type="inferred from homology"/>
<comment type="subcellular location">
    <subcellularLocation>
        <location evidence="1">Membrane</location>
        <topology evidence="1">Multi-pass membrane protein</topology>
    </subcellularLocation>
</comment>
<gene>
    <name evidence="7" type="ORF">DBV15_08246</name>
</gene>
<comment type="caution">
    <text evidence="7">The sequence shown here is derived from an EMBL/GenBank/DDBJ whole genome shotgun (WGS) entry which is preliminary data.</text>
</comment>
<keyword evidence="3 6" id="KW-0812">Transmembrane</keyword>
<dbReference type="Pfam" id="PF03073">
    <property type="entry name" value="TspO_MBR"/>
    <property type="match status" value="1"/>
</dbReference>
<name>A0A4S2KNH2_9HYME</name>
<organism evidence="7 8">
    <name type="scientific">Temnothorax longispinosus</name>
    <dbReference type="NCBI Taxonomy" id="300112"/>
    <lineage>
        <taxon>Eukaryota</taxon>
        <taxon>Metazoa</taxon>
        <taxon>Ecdysozoa</taxon>
        <taxon>Arthropoda</taxon>
        <taxon>Hexapoda</taxon>
        <taxon>Insecta</taxon>
        <taxon>Pterygota</taxon>
        <taxon>Neoptera</taxon>
        <taxon>Endopterygota</taxon>
        <taxon>Hymenoptera</taxon>
        <taxon>Apocrita</taxon>
        <taxon>Aculeata</taxon>
        <taxon>Formicoidea</taxon>
        <taxon>Formicidae</taxon>
        <taxon>Myrmicinae</taxon>
        <taxon>Temnothorax</taxon>
    </lineage>
</organism>
<evidence type="ECO:0000313" key="7">
    <source>
        <dbReference type="EMBL" id="TGZ49457.1"/>
    </source>
</evidence>
<evidence type="ECO:0000256" key="3">
    <source>
        <dbReference type="ARBA" id="ARBA00022692"/>
    </source>
</evidence>
<evidence type="ECO:0000256" key="1">
    <source>
        <dbReference type="ARBA" id="ARBA00004141"/>
    </source>
</evidence>
<keyword evidence="4 6" id="KW-1133">Transmembrane helix</keyword>
<dbReference type="Proteomes" id="UP000310200">
    <property type="component" value="Unassembled WGS sequence"/>
</dbReference>
<feature type="transmembrane region" description="Helical" evidence="6">
    <location>
        <begin position="12"/>
        <end position="32"/>
    </location>
</feature>
<dbReference type="GO" id="GO:0016020">
    <property type="term" value="C:membrane"/>
    <property type="evidence" value="ECO:0007669"/>
    <property type="project" value="UniProtKB-SubCell"/>
</dbReference>
<evidence type="ECO:0000256" key="6">
    <source>
        <dbReference type="SAM" id="Phobius"/>
    </source>
</evidence>
<reference evidence="7 8" key="1">
    <citation type="journal article" date="2019" name="Philos. Trans. R. Soc. Lond., B, Biol. Sci.">
        <title>Ant behaviour and brain gene expression of defending hosts depend on the ecological success of the intruding social parasite.</title>
        <authorList>
            <person name="Kaur R."/>
            <person name="Stoldt M."/>
            <person name="Jongepier E."/>
            <person name="Feldmeyer B."/>
            <person name="Menzel F."/>
            <person name="Bornberg-Bauer E."/>
            <person name="Foitzik S."/>
        </authorList>
    </citation>
    <scope>NUCLEOTIDE SEQUENCE [LARGE SCALE GENOMIC DNA]</scope>
    <source>
        <tissue evidence="7">Whole body</tissue>
    </source>
</reference>
<keyword evidence="8" id="KW-1185">Reference proteome</keyword>
<dbReference type="CDD" id="cd15904">
    <property type="entry name" value="TSPO_MBR"/>
    <property type="match status" value="1"/>
</dbReference>
<dbReference type="STRING" id="300112.A0A4S2KNH2"/>
<dbReference type="PANTHER" id="PTHR10057">
    <property type="entry name" value="PERIPHERAL-TYPE BENZODIAZEPINE RECEPTOR"/>
    <property type="match status" value="1"/>
</dbReference>
<accession>A0A4S2KNH2</accession>
<dbReference type="InterPro" id="IPR004307">
    <property type="entry name" value="TspO_MBR"/>
</dbReference>